<reference evidence="5" key="1">
    <citation type="journal article" date="2023" name="GigaByte">
        <title>Genome assembly of the bearded iris, Iris pallida Lam.</title>
        <authorList>
            <person name="Bruccoleri R.E."/>
            <person name="Oakeley E.J."/>
            <person name="Faust A.M.E."/>
            <person name="Altorfer M."/>
            <person name="Dessus-Babus S."/>
            <person name="Burckhardt D."/>
            <person name="Oertli M."/>
            <person name="Naumann U."/>
            <person name="Petersen F."/>
            <person name="Wong J."/>
        </authorList>
    </citation>
    <scope>NUCLEOTIDE SEQUENCE</scope>
    <source>
        <strain evidence="5">GSM-AAB239-AS_SAM_17_03QT</strain>
    </source>
</reference>
<protein>
    <submittedName>
        <fullName evidence="5">Uncharacterized protein</fullName>
    </submittedName>
</protein>
<dbReference type="EMBL" id="JANAVB010040220">
    <property type="protein sequence ID" value="KAJ6798492.1"/>
    <property type="molecule type" value="Genomic_DNA"/>
</dbReference>
<dbReference type="EMBL" id="JANAVB010032820">
    <property type="protein sequence ID" value="KAJ6809892.1"/>
    <property type="molecule type" value="Genomic_DNA"/>
</dbReference>
<gene>
    <name evidence="7" type="ORF">M6B38_101185</name>
    <name evidence="5" type="ORF">M6B38_159735</name>
    <name evidence="3" type="ORF">M6B38_170720</name>
    <name evidence="4" type="ORF">M6B38_171400</name>
    <name evidence="2" type="ORF">M6B38_197310</name>
    <name evidence="1" type="ORF">M6B38_212225</name>
    <name evidence="6" type="ORF">M6B38_264220</name>
</gene>
<keyword evidence="8" id="KW-1185">Reference proteome</keyword>
<dbReference type="AlphaFoldDB" id="A0AAX6F0G9"/>
<dbReference type="Proteomes" id="UP001140949">
    <property type="component" value="Unassembled WGS sequence"/>
</dbReference>
<accession>A0AAX6F0G9</accession>
<evidence type="ECO:0000313" key="4">
    <source>
        <dbReference type="EMBL" id="KAJ6807777.1"/>
    </source>
</evidence>
<dbReference type="EMBL" id="JANAVB010033817">
    <property type="protein sequence ID" value="KAJ6807777.1"/>
    <property type="molecule type" value="Genomic_DNA"/>
</dbReference>
<reference evidence="5" key="2">
    <citation type="submission" date="2023-04" db="EMBL/GenBank/DDBJ databases">
        <authorList>
            <person name="Bruccoleri R.E."/>
            <person name="Oakeley E.J."/>
            <person name="Faust A.-M."/>
            <person name="Dessus-Babus S."/>
            <person name="Altorfer M."/>
            <person name="Burckhardt D."/>
            <person name="Oertli M."/>
            <person name="Naumann U."/>
            <person name="Petersen F."/>
            <person name="Wong J."/>
        </authorList>
    </citation>
    <scope>NUCLEOTIDE SEQUENCE</scope>
    <source>
        <strain evidence="5">GSM-AAB239-AS_SAM_17_03QT</strain>
        <tissue evidence="5">Leaf</tissue>
    </source>
</reference>
<dbReference type="EMBL" id="JANAVB010033820">
    <property type="protein sequence ID" value="KAJ6807553.1"/>
    <property type="molecule type" value="Genomic_DNA"/>
</dbReference>
<evidence type="ECO:0000313" key="7">
    <source>
        <dbReference type="EMBL" id="KAJ6853903.1"/>
    </source>
</evidence>
<proteinExistence type="predicted"/>
<dbReference type="EMBL" id="JANAVB010002794">
    <property type="protein sequence ID" value="KAJ6850683.1"/>
    <property type="molecule type" value="Genomic_DNA"/>
</dbReference>
<dbReference type="EMBL" id="JANAVB010000199">
    <property type="protein sequence ID" value="KAJ6853903.1"/>
    <property type="molecule type" value="Genomic_DNA"/>
</dbReference>
<sequence length="66" mass="7289">MKFPRSHENVTKLLPFKSSGGITPRYVVIKLDEVDCWSKYIGSPIIGNPNMFATSHNVIVISPIGS</sequence>
<evidence type="ECO:0000313" key="8">
    <source>
        <dbReference type="Proteomes" id="UP001140949"/>
    </source>
</evidence>
<evidence type="ECO:0000313" key="6">
    <source>
        <dbReference type="EMBL" id="KAJ6850683.1"/>
    </source>
</evidence>
<evidence type="ECO:0000313" key="5">
    <source>
        <dbReference type="EMBL" id="KAJ6809892.1"/>
    </source>
</evidence>
<dbReference type="EMBL" id="JANAVB010037837">
    <property type="protein sequence ID" value="KAJ6801540.1"/>
    <property type="molecule type" value="Genomic_DNA"/>
</dbReference>
<name>A0AAX6F0G9_IRIPA</name>
<organism evidence="5 8">
    <name type="scientific">Iris pallida</name>
    <name type="common">Sweet iris</name>
    <dbReference type="NCBI Taxonomy" id="29817"/>
    <lineage>
        <taxon>Eukaryota</taxon>
        <taxon>Viridiplantae</taxon>
        <taxon>Streptophyta</taxon>
        <taxon>Embryophyta</taxon>
        <taxon>Tracheophyta</taxon>
        <taxon>Spermatophyta</taxon>
        <taxon>Magnoliopsida</taxon>
        <taxon>Liliopsida</taxon>
        <taxon>Asparagales</taxon>
        <taxon>Iridaceae</taxon>
        <taxon>Iridoideae</taxon>
        <taxon>Irideae</taxon>
        <taxon>Iris</taxon>
    </lineage>
</organism>
<evidence type="ECO:0000313" key="3">
    <source>
        <dbReference type="EMBL" id="KAJ6807553.1"/>
    </source>
</evidence>
<evidence type="ECO:0000313" key="2">
    <source>
        <dbReference type="EMBL" id="KAJ6801540.1"/>
    </source>
</evidence>
<evidence type="ECO:0000313" key="1">
    <source>
        <dbReference type="EMBL" id="KAJ6798492.1"/>
    </source>
</evidence>
<comment type="caution">
    <text evidence="5">The sequence shown here is derived from an EMBL/GenBank/DDBJ whole genome shotgun (WGS) entry which is preliminary data.</text>
</comment>